<dbReference type="SUPFAM" id="SSF56784">
    <property type="entry name" value="HAD-like"/>
    <property type="match status" value="1"/>
</dbReference>
<keyword evidence="7 15" id="KW-0479">Metal-binding</keyword>
<dbReference type="PRINTS" id="PR00119">
    <property type="entry name" value="CATATPASE"/>
</dbReference>
<keyword evidence="10" id="KW-0460">Magnesium</keyword>
<evidence type="ECO:0000256" key="3">
    <source>
        <dbReference type="ARBA" id="ARBA00022448"/>
    </source>
</evidence>
<dbReference type="Gene3D" id="3.30.70.100">
    <property type="match status" value="1"/>
</dbReference>
<evidence type="ECO:0000256" key="9">
    <source>
        <dbReference type="ARBA" id="ARBA00022840"/>
    </source>
</evidence>
<sequence length="759" mass="79622">MDPRWQTYDRPELLEAVSTPLAGGRREVLLAVDGVHCGACVRGVERALAGVASDVRVNLASRTVEFVFAPQAVPLSEAIERLDRAGYRPQVLAQDQAVQAGQRERRAALARVGVAVICAMQVMMLAWPEYFDVIDPGVSQLLRWTQWLLATPAVFYSGWPFLAAAWRSLRDRSLGMDVPVAASILIAYFASAWRVMAGEGALYFDAATMFVMLLGTGRYLEGRSRALAGERLRLLAGRRALTAVRIEDGEPRNVPLIALQAGDVVRVAPGEALPADGQLLDAAADLDEALLSGESHPVRHLRDARLLAGSLNVGARAIDLKVSNAGNATRLAAITRLLQEAQRDKPPAQLLADRIAGRFVLAVLLLALAATAWWWPRDPEQALNVLLAVLVVSCPCALSLAMPAVYAAASSRLAAAGVLLAHPSALARLPHLSHALFDKTGTLTEASLRLVAVRPLAELGDAEALAIAAALEQPLQHPIARALVAAAGRVAPATEVELDPQGGVLGKVAGQGYWLGAPERLGLVAEGQPASADAANTWVALAREGRALALFGLAAQPRPDAAAALAALRQEGVSLQLASGDSEAAVRQLARQLGIAEAQWRQTPEQKLTSLRALQQQGAVVMAVGDGINDAPLLAAADIGIAMPGGAALAQARADVILTGDSLAGLRLLRQVAAQAARRVRENLGWALGYNLVMLPLAFSGALTPWLAALGMSISSLLVVANALRVAPPAPQKTSGRSPPTNEAAVPATGIASCKSSTC</sequence>
<keyword evidence="18" id="KW-1185">Reference proteome</keyword>
<feature type="domain" description="HMA" evidence="16">
    <location>
        <begin position="26"/>
        <end position="90"/>
    </location>
</feature>
<comment type="similarity">
    <text evidence="2 15">Belongs to the cation transport ATPase (P-type) (TC 3.A.3) family. Type IB subfamily.</text>
</comment>
<dbReference type="InterPro" id="IPR008250">
    <property type="entry name" value="ATPase_P-typ_transduc_dom_A_sf"/>
</dbReference>
<comment type="caution">
    <text evidence="17">The sequence shown here is derived from an EMBL/GenBank/DDBJ whole genome shotgun (WGS) entry which is preliminary data.</text>
</comment>
<keyword evidence="5" id="KW-0597">Phosphoprotein</keyword>
<dbReference type="SFLD" id="SFLDF00027">
    <property type="entry name" value="p-type_atpase"/>
    <property type="match status" value="1"/>
</dbReference>
<feature type="transmembrane region" description="Helical" evidence="15">
    <location>
        <begin position="355"/>
        <end position="375"/>
    </location>
</feature>
<dbReference type="InParanoid" id="A0A3N0VLG1"/>
<evidence type="ECO:0000256" key="11">
    <source>
        <dbReference type="ARBA" id="ARBA00022967"/>
    </source>
</evidence>
<dbReference type="RefSeq" id="WP_123210430.1">
    <property type="nucleotide sequence ID" value="NZ_RJVO01000001.1"/>
</dbReference>
<gene>
    <name evidence="17" type="primary">cadA</name>
    <name evidence="17" type="ORF">ED208_03375</name>
</gene>
<dbReference type="CDD" id="cd00371">
    <property type="entry name" value="HMA"/>
    <property type="match status" value="1"/>
</dbReference>
<dbReference type="NCBIfam" id="TIGR01511">
    <property type="entry name" value="ATPase-IB1_Cu"/>
    <property type="match status" value="1"/>
</dbReference>
<dbReference type="PROSITE" id="PS01229">
    <property type="entry name" value="COF_2"/>
    <property type="match status" value="1"/>
</dbReference>
<feature type="transmembrane region" description="Helical" evidence="15">
    <location>
        <begin position="202"/>
        <end position="220"/>
    </location>
</feature>
<keyword evidence="11" id="KW-1278">Translocase</keyword>
<dbReference type="Gene3D" id="3.40.1110.10">
    <property type="entry name" value="Calcium-transporting ATPase, cytoplasmic domain N"/>
    <property type="match status" value="1"/>
</dbReference>
<dbReference type="Pfam" id="PF00122">
    <property type="entry name" value="E1-E2_ATPase"/>
    <property type="match status" value="1"/>
</dbReference>
<evidence type="ECO:0000256" key="6">
    <source>
        <dbReference type="ARBA" id="ARBA00022692"/>
    </source>
</evidence>
<evidence type="ECO:0000256" key="1">
    <source>
        <dbReference type="ARBA" id="ARBA00004651"/>
    </source>
</evidence>
<dbReference type="InterPro" id="IPR036163">
    <property type="entry name" value="HMA_dom_sf"/>
</dbReference>
<feature type="transmembrane region" description="Helical" evidence="15">
    <location>
        <begin position="684"/>
        <end position="703"/>
    </location>
</feature>
<evidence type="ECO:0000313" key="18">
    <source>
        <dbReference type="Proteomes" id="UP000282106"/>
    </source>
</evidence>
<dbReference type="NCBIfam" id="TIGR01512">
    <property type="entry name" value="ATPase-IB2_Cd"/>
    <property type="match status" value="1"/>
</dbReference>
<dbReference type="GO" id="GO:0005886">
    <property type="term" value="C:plasma membrane"/>
    <property type="evidence" value="ECO:0007669"/>
    <property type="project" value="UniProtKB-SubCell"/>
</dbReference>
<dbReference type="SUPFAM" id="SSF81653">
    <property type="entry name" value="Calcium ATPase, transduction domain A"/>
    <property type="match status" value="1"/>
</dbReference>
<keyword evidence="12 15" id="KW-1133">Transmembrane helix</keyword>
<dbReference type="SUPFAM" id="SSF55008">
    <property type="entry name" value="HMA, heavy metal-associated domain"/>
    <property type="match status" value="1"/>
</dbReference>
<evidence type="ECO:0000256" key="15">
    <source>
        <dbReference type="RuleBase" id="RU362081"/>
    </source>
</evidence>
<dbReference type="PROSITE" id="PS50846">
    <property type="entry name" value="HMA_2"/>
    <property type="match status" value="1"/>
</dbReference>
<keyword evidence="6 15" id="KW-0812">Transmembrane</keyword>
<feature type="transmembrane region" description="Helical" evidence="15">
    <location>
        <begin position="381"/>
        <end position="402"/>
    </location>
</feature>
<dbReference type="AlphaFoldDB" id="A0A3N0VLG1"/>
<keyword evidence="4 15" id="KW-1003">Cell membrane</keyword>
<protein>
    <submittedName>
        <fullName evidence="17">Cadmium-translocating P-type ATPase</fullName>
        <ecNumber evidence="17">3.6.3.3</ecNumber>
    </submittedName>
</protein>
<evidence type="ECO:0000256" key="13">
    <source>
        <dbReference type="ARBA" id="ARBA00023065"/>
    </source>
</evidence>
<evidence type="ECO:0000256" key="7">
    <source>
        <dbReference type="ARBA" id="ARBA00022723"/>
    </source>
</evidence>
<dbReference type="Gene3D" id="2.70.150.10">
    <property type="entry name" value="Calcium-transporting ATPase, cytoplasmic transduction domain A"/>
    <property type="match status" value="1"/>
</dbReference>
<dbReference type="InterPro" id="IPR027256">
    <property type="entry name" value="P-typ_ATPase_IB"/>
</dbReference>
<evidence type="ECO:0000256" key="2">
    <source>
        <dbReference type="ARBA" id="ARBA00006024"/>
    </source>
</evidence>
<dbReference type="InterPro" id="IPR044492">
    <property type="entry name" value="P_typ_ATPase_HD_dom"/>
</dbReference>
<dbReference type="EMBL" id="RJVO01000001">
    <property type="protein sequence ID" value="ROH93575.1"/>
    <property type="molecule type" value="Genomic_DNA"/>
</dbReference>
<name>A0A3N0VLG1_9GAMM</name>
<keyword evidence="17" id="KW-0378">Hydrolase</keyword>
<feature type="transmembrane region" description="Helical" evidence="15">
    <location>
        <begin position="108"/>
        <end position="127"/>
    </location>
</feature>
<dbReference type="Pfam" id="PF00702">
    <property type="entry name" value="Hydrolase"/>
    <property type="match status" value="1"/>
</dbReference>
<feature type="transmembrane region" description="Helical" evidence="15">
    <location>
        <begin position="147"/>
        <end position="166"/>
    </location>
</feature>
<dbReference type="PROSITE" id="PS00154">
    <property type="entry name" value="ATPASE_E1_E2"/>
    <property type="match status" value="1"/>
</dbReference>
<evidence type="ECO:0000256" key="10">
    <source>
        <dbReference type="ARBA" id="ARBA00022842"/>
    </source>
</evidence>
<feature type="transmembrane region" description="Helical" evidence="15">
    <location>
        <begin position="178"/>
        <end position="196"/>
    </location>
</feature>
<dbReference type="Proteomes" id="UP000282106">
    <property type="component" value="Unassembled WGS sequence"/>
</dbReference>
<proteinExistence type="inferred from homology"/>
<dbReference type="SFLD" id="SFLDS00003">
    <property type="entry name" value="Haloacid_Dehalogenase"/>
    <property type="match status" value="1"/>
</dbReference>
<keyword evidence="8 15" id="KW-0547">Nucleotide-binding</keyword>
<keyword evidence="14 15" id="KW-0472">Membrane</keyword>
<evidence type="ECO:0000256" key="4">
    <source>
        <dbReference type="ARBA" id="ARBA00022475"/>
    </source>
</evidence>
<accession>A0A3N0VLG1</accession>
<organism evidence="17 18">
    <name type="scientific">Stagnimonas aquatica</name>
    <dbReference type="NCBI Taxonomy" id="2689987"/>
    <lineage>
        <taxon>Bacteria</taxon>
        <taxon>Pseudomonadati</taxon>
        <taxon>Pseudomonadota</taxon>
        <taxon>Gammaproteobacteria</taxon>
        <taxon>Nevskiales</taxon>
        <taxon>Nevskiaceae</taxon>
        <taxon>Stagnimonas</taxon>
    </lineage>
</organism>
<dbReference type="InterPro" id="IPR036412">
    <property type="entry name" value="HAD-like_sf"/>
</dbReference>
<evidence type="ECO:0000256" key="8">
    <source>
        <dbReference type="ARBA" id="ARBA00022741"/>
    </source>
</evidence>
<keyword evidence="13" id="KW-0406">Ion transport</keyword>
<dbReference type="InterPro" id="IPR023214">
    <property type="entry name" value="HAD_sf"/>
</dbReference>
<dbReference type="InterPro" id="IPR023299">
    <property type="entry name" value="ATPase_P-typ_cyto_dom_N"/>
</dbReference>
<dbReference type="Gene3D" id="3.40.50.1000">
    <property type="entry name" value="HAD superfamily/HAD-like"/>
    <property type="match status" value="1"/>
</dbReference>
<dbReference type="GO" id="GO:0016887">
    <property type="term" value="F:ATP hydrolysis activity"/>
    <property type="evidence" value="ECO:0007669"/>
    <property type="project" value="InterPro"/>
</dbReference>
<dbReference type="GO" id="GO:0005524">
    <property type="term" value="F:ATP binding"/>
    <property type="evidence" value="ECO:0007669"/>
    <property type="project" value="UniProtKB-UniRule"/>
</dbReference>
<evidence type="ECO:0000313" key="17">
    <source>
        <dbReference type="EMBL" id="ROH93575.1"/>
    </source>
</evidence>
<dbReference type="Pfam" id="PF00403">
    <property type="entry name" value="HMA"/>
    <property type="match status" value="1"/>
</dbReference>
<dbReference type="PANTHER" id="PTHR43520:SF5">
    <property type="entry name" value="CATION-TRANSPORTING P-TYPE ATPASE-RELATED"/>
    <property type="match status" value="1"/>
</dbReference>
<dbReference type="InterPro" id="IPR006121">
    <property type="entry name" value="HMA_dom"/>
</dbReference>
<evidence type="ECO:0000256" key="14">
    <source>
        <dbReference type="ARBA" id="ARBA00023136"/>
    </source>
</evidence>
<evidence type="ECO:0000256" key="12">
    <source>
        <dbReference type="ARBA" id="ARBA00022989"/>
    </source>
</evidence>
<dbReference type="SFLD" id="SFLDG00002">
    <property type="entry name" value="C1.7:_P-type_atpase_like"/>
    <property type="match status" value="1"/>
</dbReference>
<dbReference type="InterPro" id="IPR059000">
    <property type="entry name" value="ATPase_P-type_domA"/>
</dbReference>
<dbReference type="PANTHER" id="PTHR43520">
    <property type="entry name" value="ATP7, ISOFORM B"/>
    <property type="match status" value="1"/>
</dbReference>
<dbReference type="GO" id="GO:0055070">
    <property type="term" value="P:copper ion homeostasis"/>
    <property type="evidence" value="ECO:0007669"/>
    <property type="project" value="TreeGrafter"/>
</dbReference>
<reference evidence="17 18" key="1">
    <citation type="submission" date="2018-10" db="EMBL/GenBank/DDBJ databases">
        <authorList>
            <person name="Chen W.-M."/>
        </authorList>
    </citation>
    <scope>NUCLEOTIDE SEQUENCE [LARGE SCALE GENOMIC DNA]</scope>
    <source>
        <strain evidence="17 18">THS-13</strain>
    </source>
</reference>
<dbReference type="InterPro" id="IPR001757">
    <property type="entry name" value="P_typ_ATPase"/>
</dbReference>
<dbReference type="NCBIfam" id="TIGR01525">
    <property type="entry name" value="ATPase-IB_hvy"/>
    <property type="match status" value="1"/>
</dbReference>
<dbReference type="EC" id="3.6.3.3" evidence="17"/>
<comment type="subcellular location">
    <subcellularLocation>
        <location evidence="1">Cell membrane</location>
        <topology evidence="1">Multi-pass membrane protein</topology>
    </subcellularLocation>
</comment>
<dbReference type="GO" id="GO:0043682">
    <property type="term" value="F:P-type divalent copper transporter activity"/>
    <property type="evidence" value="ECO:0007669"/>
    <property type="project" value="TreeGrafter"/>
</dbReference>
<keyword evidence="3" id="KW-0813">Transport</keyword>
<dbReference type="NCBIfam" id="TIGR01494">
    <property type="entry name" value="ATPase_P-type"/>
    <property type="match status" value="1"/>
</dbReference>
<evidence type="ECO:0000256" key="5">
    <source>
        <dbReference type="ARBA" id="ARBA00022553"/>
    </source>
</evidence>
<keyword evidence="9 15" id="KW-0067">ATP-binding</keyword>
<evidence type="ECO:0000259" key="16">
    <source>
        <dbReference type="PROSITE" id="PS50846"/>
    </source>
</evidence>
<dbReference type="InterPro" id="IPR018303">
    <property type="entry name" value="ATPase_P-typ_P_site"/>
</dbReference>
<dbReference type="GO" id="GO:0005507">
    <property type="term" value="F:copper ion binding"/>
    <property type="evidence" value="ECO:0007669"/>
    <property type="project" value="TreeGrafter"/>
</dbReference>